<protein>
    <submittedName>
        <fullName evidence="2">DNA-binding protein</fullName>
    </submittedName>
</protein>
<dbReference type="GO" id="GO:0003677">
    <property type="term" value="F:DNA binding"/>
    <property type="evidence" value="ECO:0007669"/>
    <property type="project" value="UniProtKB-KW"/>
</dbReference>
<dbReference type="Pfam" id="PF05168">
    <property type="entry name" value="HEPN"/>
    <property type="match status" value="1"/>
</dbReference>
<keyword evidence="3" id="KW-1185">Reference proteome</keyword>
<dbReference type="PROSITE" id="PS50910">
    <property type="entry name" value="HEPN"/>
    <property type="match status" value="1"/>
</dbReference>
<keyword evidence="2" id="KW-0238">DNA-binding</keyword>
<sequence length="125" mass="14852">MSFLKDRAEEFLDTAKYDLSKGYYNLTLFNVEQFIQLFSKYILYLKSGDFPKTHNVLDLLNNVVLLYGDKCNIKDFIIKNKDFLYIIYFSYTQGRYFGTQFSKEDAERAIRIAELYRDVGRCLIT</sequence>
<dbReference type="SMART" id="SM00748">
    <property type="entry name" value="HEPN"/>
    <property type="match status" value="1"/>
</dbReference>
<dbReference type="Gene3D" id="1.20.120.330">
    <property type="entry name" value="Nucleotidyltransferases domain 2"/>
    <property type="match status" value="1"/>
</dbReference>
<gene>
    <name evidence="2" type="ORF">DFR87_01170</name>
</gene>
<dbReference type="OrthoDB" id="101044at2157"/>
<accession>A0A2U9IR95</accession>
<dbReference type="RefSeq" id="WP_110368735.1">
    <property type="nucleotide sequence ID" value="NZ_CP029287.2"/>
</dbReference>
<reference evidence="3" key="3">
    <citation type="submission" date="2020-03" db="EMBL/GenBank/DDBJ databases">
        <title>Sequencing and Assembly of Multiple Reported Metal-Biooxidizing Members of the Extremely Thermoacidophilic Archaeal Family Sulfolobaceae.</title>
        <authorList>
            <person name="Counts J.A."/>
            <person name="Kelly R.M."/>
        </authorList>
    </citation>
    <scope>NUCLEOTIDE SEQUENCE [LARGE SCALE GENOMIC DNA]</scope>
    <source>
        <strain evidence="3">HO1-1</strain>
    </source>
</reference>
<reference evidence="3" key="2">
    <citation type="submission" date="2020-03" db="EMBL/GenBank/DDBJ databases">
        <title>Complete Genome Sequences of Extremely Thermoacidophilic, Metal-Mobilizing Type-Strain Members of the Archaeal Family Sulfolobaceae: Acidianus brierleyi DSM-1651T, Acidianus sulfidivorans DSM-18786T, Metallosphaera hakonensis DSM-7519T, and Metallosphaera prunae DSM-10039T.</title>
        <authorList>
            <person name="Counts J.A."/>
            <person name="Kelly R.M."/>
        </authorList>
    </citation>
    <scope>NUCLEOTIDE SEQUENCE [LARGE SCALE GENOMIC DNA]</scope>
    <source>
        <strain evidence="3">HO1-1</strain>
    </source>
</reference>
<dbReference type="InterPro" id="IPR007842">
    <property type="entry name" value="HEPN_dom"/>
</dbReference>
<organism evidence="2 3">
    <name type="scientific">Metallosphaera hakonensis JCM 8857 = DSM 7519</name>
    <dbReference type="NCBI Taxonomy" id="1293036"/>
    <lineage>
        <taxon>Archaea</taxon>
        <taxon>Thermoproteota</taxon>
        <taxon>Thermoprotei</taxon>
        <taxon>Sulfolobales</taxon>
        <taxon>Sulfolobaceae</taxon>
        <taxon>Metallosphaera</taxon>
    </lineage>
</organism>
<dbReference type="GeneID" id="36833910"/>
<feature type="domain" description="HEPN" evidence="1">
    <location>
        <begin position="5"/>
        <end position="116"/>
    </location>
</feature>
<reference evidence="2 3" key="1">
    <citation type="submission" date="2018-05" db="EMBL/GenBank/DDBJ databases">
        <title>Complete Genome Sequences of Extremely Thermoacidophilic, Metal-Mobilizing Type-Strain Members of the Archaeal Family Sulfolobaceae: Acidianus brierleyi DSM-1651T, Acidianus sulfidivorans DSM-18786T, Metallosphaera hakonensis DSM-7519T, and Metallosphaera prunae DSM-10039T.</title>
        <authorList>
            <person name="Counts J.A."/>
            <person name="Kelly R.M."/>
        </authorList>
    </citation>
    <scope>NUCLEOTIDE SEQUENCE [LARGE SCALE GENOMIC DNA]</scope>
    <source>
        <strain evidence="2 3">HO1-1</strain>
    </source>
</reference>
<dbReference type="AlphaFoldDB" id="A0A2U9IR95"/>
<evidence type="ECO:0000313" key="3">
    <source>
        <dbReference type="Proteomes" id="UP000247586"/>
    </source>
</evidence>
<evidence type="ECO:0000259" key="1">
    <source>
        <dbReference type="PROSITE" id="PS50910"/>
    </source>
</evidence>
<evidence type="ECO:0000313" key="2">
    <source>
        <dbReference type="EMBL" id="AWR98540.1"/>
    </source>
</evidence>
<dbReference type="KEGG" id="mhk:DFR87_01170"/>
<dbReference type="Proteomes" id="UP000247586">
    <property type="component" value="Chromosome"/>
</dbReference>
<dbReference type="EMBL" id="CP029287">
    <property type="protein sequence ID" value="AWR98540.1"/>
    <property type="molecule type" value="Genomic_DNA"/>
</dbReference>
<dbReference type="SUPFAM" id="SSF81593">
    <property type="entry name" value="Nucleotidyltransferase substrate binding subunit/domain"/>
    <property type="match status" value="1"/>
</dbReference>
<name>A0A2U9IR95_9CREN</name>
<proteinExistence type="predicted"/>